<feature type="compositionally biased region" description="Basic residues" evidence="1">
    <location>
        <begin position="111"/>
        <end position="125"/>
    </location>
</feature>
<dbReference type="HOGENOM" id="CLU_832094_0_0_1"/>
<keyword evidence="3" id="KW-1185">Reference proteome</keyword>
<dbReference type="OMA" id="AMSSICD"/>
<feature type="region of interest" description="Disordered" evidence="1">
    <location>
        <begin position="21"/>
        <end position="46"/>
    </location>
</feature>
<feature type="compositionally biased region" description="Pro residues" evidence="1">
    <location>
        <begin position="59"/>
        <end position="96"/>
    </location>
</feature>
<protein>
    <submittedName>
        <fullName evidence="2">Predicted protein</fullName>
    </submittedName>
</protein>
<proteinExistence type="predicted"/>
<organism evidence="3">
    <name type="scientific">Verticillium alfalfae (strain VaMs.102 / ATCC MYA-4576 / FGSC 10136)</name>
    <name type="common">Verticillium wilt of alfalfa</name>
    <name type="synonym">Verticillium albo-atrum</name>
    <dbReference type="NCBI Taxonomy" id="526221"/>
    <lineage>
        <taxon>Eukaryota</taxon>
        <taxon>Fungi</taxon>
        <taxon>Dikarya</taxon>
        <taxon>Ascomycota</taxon>
        <taxon>Pezizomycotina</taxon>
        <taxon>Sordariomycetes</taxon>
        <taxon>Hypocreomycetidae</taxon>
        <taxon>Glomerellales</taxon>
        <taxon>Plectosphaerellaceae</taxon>
        <taxon>Verticillium</taxon>
    </lineage>
</organism>
<sequence length="334" mass="37384">MAPSRDYDYARTKKRLYLDPPTYDRSVVRTRRTTFVPPPPPPPVIYRPPTPPPVICRPATPPPPFVVEPPPPPPPVCEPLPPPPPPPPPVCPPSPEPGIEVIAVDVDPVEKKRRRRRSHSRHSGSHSREVYIEREKIVPVRVPVPVPQPQQPEYETFRYVDAPRRSPPRIMPAPPREEREEDRMRIMIHDRRREREYIDDGYQGSGSDRGNARPGLDEIPITCSSSHVTDPRMLPNTQTILRPPRDPTVSRLDRLIIQPSAPLIITEPIKRQVSRSSSACLAIRRSGTPSSSTLSIRPSPSLLSTSLTILSLAMSSICDKSIITATSLSGSFKL</sequence>
<reference evidence="3" key="1">
    <citation type="journal article" date="2011" name="PLoS Pathog.">
        <title>Comparative genomics yields insights into niche adaptation of plant vascular wilt pathogens.</title>
        <authorList>
            <person name="Klosterman S.J."/>
            <person name="Subbarao K.V."/>
            <person name="Kang S."/>
            <person name="Veronese P."/>
            <person name="Gold S.E."/>
            <person name="Thomma B.P.H.J."/>
            <person name="Chen Z."/>
            <person name="Henrissat B."/>
            <person name="Lee Y.-H."/>
            <person name="Park J."/>
            <person name="Garcia-Pedrajas M.D."/>
            <person name="Barbara D.J."/>
            <person name="Anchieta A."/>
            <person name="de Jonge R."/>
            <person name="Santhanam P."/>
            <person name="Maruthachalam K."/>
            <person name="Atallah Z."/>
            <person name="Amyotte S.G."/>
            <person name="Paz Z."/>
            <person name="Inderbitzin P."/>
            <person name="Hayes R.J."/>
            <person name="Heiman D.I."/>
            <person name="Young S."/>
            <person name="Zeng Q."/>
            <person name="Engels R."/>
            <person name="Galagan J."/>
            <person name="Cuomo C.A."/>
            <person name="Dobinson K.F."/>
            <person name="Ma L.-J."/>
        </authorList>
    </citation>
    <scope>NUCLEOTIDE SEQUENCE [LARGE SCALE GENOMIC DNA]</scope>
    <source>
        <strain evidence="3">VaMs.102 / ATCC MYA-4576 / FGSC 10136</strain>
    </source>
</reference>
<dbReference type="RefSeq" id="XP_003005396.1">
    <property type="nucleotide sequence ID" value="XM_003005350.1"/>
</dbReference>
<dbReference type="KEGG" id="val:VDBG_05002"/>
<gene>
    <name evidence="2" type="ORF">VDBG_05002</name>
</gene>
<feature type="region of interest" description="Disordered" evidence="1">
    <location>
        <begin position="222"/>
        <end position="246"/>
    </location>
</feature>
<feature type="compositionally biased region" description="Pro residues" evidence="1">
    <location>
        <begin position="36"/>
        <end position="46"/>
    </location>
</feature>
<dbReference type="eggNOG" id="ENOG502RPA0">
    <property type="taxonomic scope" value="Eukaryota"/>
</dbReference>
<name>C9SIX0_VERA1</name>
<dbReference type="AlphaFoldDB" id="C9SIX0"/>
<dbReference type="PRINTS" id="PR01217">
    <property type="entry name" value="PRICHEXTENSN"/>
</dbReference>
<dbReference type="OrthoDB" id="4851592at2759"/>
<evidence type="ECO:0000256" key="1">
    <source>
        <dbReference type="SAM" id="MobiDB-lite"/>
    </source>
</evidence>
<accession>C9SIX0</accession>
<dbReference type="EMBL" id="DS985218">
    <property type="protein sequence ID" value="EEY18893.1"/>
    <property type="molecule type" value="Genomic_DNA"/>
</dbReference>
<dbReference type="GeneID" id="9536814"/>
<feature type="region of interest" description="Disordered" evidence="1">
    <location>
        <begin position="59"/>
        <end position="128"/>
    </location>
</feature>
<dbReference type="Proteomes" id="UP000008698">
    <property type="component" value="Unassembled WGS sequence"/>
</dbReference>
<evidence type="ECO:0000313" key="3">
    <source>
        <dbReference type="Proteomes" id="UP000008698"/>
    </source>
</evidence>
<evidence type="ECO:0000313" key="2">
    <source>
        <dbReference type="EMBL" id="EEY18893.1"/>
    </source>
</evidence>